<keyword evidence="12 13" id="KW-0472">Membrane</keyword>
<dbReference type="HAMAP" id="MF_00414">
    <property type="entry name" value="UbiB"/>
    <property type="match status" value="1"/>
</dbReference>
<evidence type="ECO:0000256" key="3">
    <source>
        <dbReference type="ARBA" id="ARBA00022475"/>
    </source>
</evidence>
<organism evidence="15 16">
    <name type="scientific">Oceanisphaera sediminis</name>
    <dbReference type="NCBI Taxonomy" id="981381"/>
    <lineage>
        <taxon>Bacteria</taxon>
        <taxon>Pseudomonadati</taxon>
        <taxon>Pseudomonadota</taxon>
        <taxon>Gammaproteobacteria</taxon>
        <taxon>Aeromonadales</taxon>
        <taxon>Aeromonadaceae</taxon>
        <taxon>Oceanisphaera</taxon>
    </lineage>
</organism>
<evidence type="ECO:0000256" key="13">
    <source>
        <dbReference type="HAMAP-Rule" id="MF_00414"/>
    </source>
</evidence>
<evidence type="ECO:0000313" key="16">
    <source>
        <dbReference type="Proteomes" id="UP001501479"/>
    </source>
</evidence>
<feature type="transmembrane region" description="Helical" evidence="13">
    <location>
        <begin position="524"/>
        <end position="540"/>
    </location>
</feature>
<dbReference type="Pfam" id="PF03109">
    <property type="entry name" value="ABC1"/>
    <property type="match status" value="1"/>
</dbReference>
<feature type="binding site" evidence="13">
    <location>
        <begin position="130"/>
        <end position="138"/>
    </location>
    <ligand>
        <name>ATP</name>
        <dbReference type="ChEBI" id="CHEBI:30616"/>
    </ligand>
</feature>
<evidence type="ECO:0000256" key="9">
    <source>
        <dbReference type="ARBA" id="ARBA00022777"/>
    </source>
</evidence>
<evidence type="ECO:0000256" key="2">
    <source>
        <dbReference type="ARBA" id="ARBA00009670"/>
    </source>
</evidence>
<dbReference type="RefSeq" id="WP_298720002.1">
    <property type="nucleotide sequence ID" value="NZ_BAABDS010000027.1"/>
</dbReference>
<comment type="similarity">
    <text evidence="13">Belongs to the ABC1 family. UbiB subfamily.</text>
</comment>
<dbReference type="InterPro" id="IPR011009">
    <property type="entry name" value="Kinase-like_dom_sf"/>
</dbReference>
<dbReference type="InterPro" id="IPR045308">
    <property type="entry name" value="UbiB_bact"/>
</dbReference>
<evidence type="ECO:0000256" key="7">
    <source>
        <dbReference type="ARBA" id="ARBA00022692"/>
    </source>
</evidence>
<keyword evidence="15" id="KW-0830">Ubiquinone</keyword>
<dbReference type="PANTHER" id="PTHR10566:SF113">
    <property type="entry name" value="PROTEIN ACTIVITY OF BC1 COMPLEX KINASE 7, CHLOROPLASTIC"/>
    <property type="match status" value="1"/>
</dbReference>
<evidence type="ECO:0000256" key="12">
    <source>
        <dbReference type="ARBA" id="ARBA00023136"/>
    </source>
</evidence>
<keyword evidence="4" id="KW-0997">Cell inner membrane</keyword>
<evidence type="ECO:0000256" key="4">
    <source>
        <dbReference type="ARBA" id="ARBA00022519"/>
    </source>
</evidence>
<dbReference type="PANTHER" id="PTHR10566">
    <property type="entry name" value="CHAPERONE-ACTIVITY OF BC1 COMPLEX CABC1 -RELATED"/>
    <property type="match status" value="1"/>
</dbReference>
<name>A0ABP7DYL4_9GAMM</name>
<feature type="binding site" evidence="13">
    <location>
        <position position="152"/>
    </location>
    <ligand>
        <name>ATP</name>
        <dbReference type="ChEBI" id="CHEBI:30616"/>
    </ligand>
</feature>
<keyword evidence="7 13" id="KW-0812">Transmembrane</keyword>
<dbReference type="NCBIfam" id="TIGR01982">
    <property type="entry name" value="UbiB"/>
    <property type="match status" value="1"/>
</dbReference>
<dbReference type="EC" id="2.7.-.-" evidence="13"/>
<dbReference type="Proteomes" id="UP001501479">
    <property type="component" value="Unassembled WGS sequence"/>
</dbReference>
<comment type="caution">
    <text evidence="13">Lacks conserved residue(s) required for the propagation of feature annotation.</text>
</comment>
<comment type="caution">
    <text evidence="15">The sequence shown here is derived from an EMBL/GenBank/DDBJ whole genome shotgun (WGS) entry which is preliminary data.</text>
</comment>
<protein>
    <recommendedName>
        <fullName evidence="13">Probable protein kinase UbiB</fullName>
        <ecNumber evidence="13">2.7.-.-</ecNumber>
    </recommendedName>
    <alternativeName>
        <fullName evidence="13">Ubiquinone biosynthesis protein UbiB</fullName>
    </alternativeName>
</protein>
<evidence type="ECO:0000256" key="1">
    <source>
        <dbReference type="ARBA" id="ARBA00005020"/>
    </source>
</evidence>
<evidence type="ECO:0000259" key="14">
    <source>
        <dbReference type="Pfam" id="PF03109"/>
    </source>
</evidence>
<comment type="similarity">
    <text evidence="2">Belongs to the protein kinase superfamily. ADCK protein kinase family.</text>
</comment>
<accession>A0ABP7DYL4</accession>
<dbReference type="SUPFAM" id="SSF56112">
    <property type="entry name" value="Protein kinase-like (PK-like)"/>
    <property type="match status" value="1"/>
</dbReference>
<dbReference type="InterPro" id="IPR010232">
    <property type="entry name" value="UbiB"/>
</dbReference>
<keyword evidence="10 13" id="KW-0067">ATP-binding</keyword>
<evidence type="ECO:0000256" key="10">
    <source>
        <dbReference type="ARBA" id="ARBA00022840"/>
    </source>
</evidence>
<keyword evidence="9 13" id="KW-0418">Kinase</keyword>
<dbReference type="CDD" id="cd13972">
    <property type="entry name" value="UbiB"/>
    <property type="match status" value="1"/>
</dbReference>
<dbReference type="NCBIfam" id="NF003404">
    <property type="entry name" value="PRK04750.1"/>
    <property type="match status" value="1"/>
</dbReference>
<dbReference type="InterPro" id="IPR004147">
    <property type="entry name" value="ABC1_dom"/>
</dbReference>
<keyword evidence="5 13" id="KW-0808">Transferase</keyword>
<keyword evidence="3 13" id="KW-1003">Cell membrane</keyword>
<dbReference type="EMBL" id="BAABDS010000027">
    <property type="protein sequence ID" value="GAA3711499.1"/>
    <property type="molecule type" value="Genomic_DNA"/>
</dbReference>
<keyword evidence="11 13" id="KW-1133">Transmembrane helix</keyword>
<evidence type="ECO:0000256" key="6">
    <source>
        <dbReference type="ARBA" id="ARBA00022688"/>
    </source>
</evidence>
<keyword evidence="6 13" id="KW-0831">Ubiquinone biosynthesis</keyword>
<sequence length="545" mass="62779">MKKLRELVRLYQIGKTLFDYGLDELIPARLQILPARLARKSLFWLKNRHPDLSRGKRIRLALEHLGPVFIKFGQMLSTRRDLLPPDIAEELALLQDRVPPFDGILARKQIEASLRQPIEVLFDEFDEKPLASASIAQVHTARLKTGQDIVIKVIRPSIERVIEADVSLMHSMATLLARLVPERSSRLRPVEVVEEYRKTLFDELNLLREAANAIQLRRNFEGSRTLYVPEIYSSYCHENVLVMERIYGIPVSDIDALQANGTDMKLLAERGVEVFFTQVFRDSFFHADMHPGNIFVSYEHPHDPQWIGIDCGIVGTLNRDDKRYLAENFLAFFNRDYRKVAELHVESGWVPADTKVEEFESAIRTVLEPIFEKPLSEISFGHVLLNLFNTARRFNMAVQPQLVLLQKTLLYVEGVGRQLYPQLDLWKTAKPFLEEWMQQQVGYKAVINAVKEKAPFWAEKLPDLPELVYDALRQAKLQQRQVQGLYNQFARHDKSQGQGRFLLAMGATVLLASTLLLGMDRTEWAMSGLVLTLVVWLLGWRKIAR</sequence>
<comment type="pathway">
    <text evidence="1 13">Cofactor biosynthesis; ubiquinone biosynthesis [regulation].</text>
</comment>
<evidence type="ECO:0000256" key="8">
    <source>
        <dbReference type="ARBA" id="ARBA00022741"/>
    </source>
</evidence>
<comment type="subcellular location">
    <subcellularLocation>
        <location evidence="13">Cell membrane</location>
        <topology evidence="13">Single-pass membrane protein</topology>
    </subcellularLocation>
</comment>
<comment type="function">
    <text evidence="13">Is probably a protein kinase regulator of UbiI activity which is involved in aerobic coenzyme Q (ubiquinone) biosynthesis.</text>
</comment>
<feature type="domain" description="ABC1 atypical kinase-like" evidence="14">
    <location>
        <begin position="94"/>
        <end position="344"/>
    </location>
</feature>
<dbReference type="InterPro" id="IPR050154">
    <property type="entry name" value="UbiB_kinase"/>
</dbReference>
<keyword evidence="8 13" id="KW-0547">Nucleotide-binding</keyword>
<evidence type="ECO:0000256" key="11">
    <source>
        <dbReference type="ARBA" id="ARBA00022989"/>
    </source>
</evidence>
<gene>
    <name evidence="13 15" type="primary">ubiB</name>
    <name evidence="15" type="ORF">GCM10022421_18680</name>
</gene>
<feature type="active site" description="Proton acceptor" evidence="13">
    <location>
        <position position="288"/>
    </location>
</feature>
<reference evidence="16" key="1">
    <citation type="journal article" date="2019" name="Int. J. Syst. Evol. Microbiol.">
        <title>The Global Catalogue of Microorganisms (GCM) 10K type strain sequencing project: providing services to taxonomists for standard genome sequencing and annotation.</title>
        <authorList>
            <consortium name="The Broad Institute Genomics Platform"/>
            <consortium name="The Broad Institute Genome Sequencing Center for Infectious Disease"/>
            <person name="Wu L."/>
            <person name="Ma J."/>
        </authorList>
    </citation>
    <scope>NUCLEOTIDE SEQUENCE [LARGE SCALE GENOMIC DNA]</scope>
    <source>
        <strain evidence="16">JCM 17329</strain>
    </source>
</reference>
<evidence type="ECO:0000313" key="15">
    <source>
        <dbReference type="EMBL" id="GAA3711499.1"/>
    </source>
</evidence>
<keyword evidence="16" id="KW-1185">Reference proteome</keyword>
<evidence type="ECO:0000256" key="5">
    <source>
        <dbReference type="ARBA" id="ARBA00022679"/>
    </source>
</evidence>
<proteinExistence type="inferred from homology"/>